<dbReference type="PANTHER" id="PTHR11236">
    <property type="entry name" value="AMINOBENZOATE/ANTHRANILATE SYNTHASE"/>
    <property type="match status" value="1"/>
</dbReference>
<feature type="domain" description="Chorismate-utilising enzyme C-terminal" evidence="3">
    <location>
        <begin position="156"/>
        <end position="412"/>
    </location>
</feature>
<dbReference type="EMBL" id="PVTH01000006">
    <property type="protein sequence ID" value="PRY52285.1"/>
    <property type="molecule type" value="Genomic_DNA"/>
</dbReference>
<dbReference type="Pfam" id="PF04715">
    <property type="entry name" value="Anth_synt_I_N"/>
    <property type="match status" value="1"/>
</dbReference>
<dbReference type="InterPro" id="IPR015890">
    <property type="entry name" value="Chorismate_C"/>
</dbReference>
<evidence type="ECO:0000313" key="6">
    <source>
        <dbReference type="Proteomes" id="UP000238034"/>
    </source>
</evidence>
<name>A0A2T0U2Z9_9SPHI</name>
<dbReference type="RefSeq" id="WP_106293325.1">
    <property type="nucleotide sequence ID" value="NZ_PVTH01000006.1"/>
</dbReference>
<proteinExistence type="predicted"/>
<dbReference type="Gene3D" id="3.60.120.10">
    <property type="entry name" value="Anthranilate synthase"/>
    <property type="match status" value="1"/>
</dbReference>
<dbReference type="SUPFAM" id="SSF56322">
    <property type="entry name" value="ADC synthase"/>
    <property type="match status" value="1"/>
</dbReference>
<sequence>MQSVDCILDSISEFKRKALQWATSFEVACFFDSNEYKDRYSSYTAIIAAGVKKEFVPTSDDTFSGLSDFLNENAAFTPGFICYDVKNELEDLNSSNPDRLHFPDMYFFVPQHLLLIKDNTVEILSDTPSLFEKINAVKPITRKLNFDGKMQSSISRESYIQKVNRIREHIRRGDIYEMNFCQQFFSEDADIDPLTAFIQLNRLSPAPFSSFFKLRDKYIMSSSPERFMKKIGAKVISQPIKGTAARGADQKEDEELKRTLLENDKELAENIMIVDLVRNDLTKSAIPGTVKVEELCKIYSFQQVHQMISTVTSKVSDDTSVVSIIKDAFPMGSMTGAPKVRSMELIEQFEETKRGIYSGAVGYFTVEKDFDFNVVIRSLIYNQTNQYLSFQVGSAITFASDAELEYKECMLKAKAMLDVLGQ</sequence>
<evidence type="ECO:0000256" key="1">
    <source>
        <dbReference type="ARBA" id="ARBA00013139"/>
    </source>
</evidence>
<dbReference type="Proteomes" id="UP000238034">
    <property type="component" value="Unassembled WGS sequence"/>
</dbReference>
<dbReference type="PANTHER" id="PTHR11236:SF9">
    <property type="entry name" value="ANTHRANILATE SYNTHASE COMPONENT 1"/>
    <property type="match status" value="1"/>
</dbReference>
<protein>
    <recommendedName>
        <fullName evidence="1">aminodeoxychorismate synthase</fullName>
        <ecNumber evidence="1">2.6.1.85</ecNumber>
    </recommendedName>
</protein>
<dbReference type="OrthoDB" id="9803598at2"/>
<keyword evidence="2" id="KW-0808">Transferase</keyword>
<feature type="domain" description="Anthranilate synthase component I N-terminal" evidence="4">
    <location>
        <begin position="79"/>
        <end position="116"/>
    </location>
</feature>
<reference evidence="5 6" key="1">
    <citation type="submission" date="2018-03" db="EMBL/GenBank/DDBJ databases">
        <title>Genomic Encyclopedia of Type Strains, Phase III (KMG-III): the genomes of soil and plant-associated and newly described type strains.</title>
        <authorList>
            <person name="Whitman W."/>
        </authorList>
    </citation>
    <scope>NUCLEOTIDE SEQUENCE [LARGE SCALE GENOMIC DNA]</scope>
    <source>
        <strain evidence="5 6">CGMCC 1.9313</strain>
    </source>
</reference>
<dbReference type="InterPro" id="IPR019999">
    <property type="entry name" value="Anth_synth_I-like"/>
</dbReference>
<evidence type="ECO:0000259" key="3">
    <source>
        <dbReference type="Pfam" id="PF00425"/>
    </source>
</evidence>
<dbReference type="GO" id="GO:0000162">
    <property type="term" value="P:L-tryptophan biosynthetic process"/>
    <property type="evidence" value="ECO:0007669"/>
    <property type="project" value="TreeGrafter"/>
</dbReference>
<dbReference type="AlphaFoldDB" id="A0A2T0U2Z9"/>
<dbReference type="InterPro" id="IPR005802">
    <property type="entry name" value="ADC_synth_comp_1"/>
</dbReference>
<keyword evidence="6" id="KW-1185">Reference proteome</keyword>
<accession>A0A2T0U2Z9</accession>
<dbReference type="PRINTS" id="PR00095">
    <property type="entry name" value="ANTSNTHASEI"/>
</dbReference>
<dbReference type="GO" id="GO:0046820">
    <property type="term" value="F:4-amino-4-deoxychorismate synthase activity"/>
    <property type="evidence" value="ECO:0007669"/>
    <property type="project" value="UniProtKB-EC"/>
</dbReference>
<dbReference type="Pfam" id="PF00425">
    <property type="entry name" value="Chorismate_bind"/>
    <property type="match status" value="1"/>
</dbReference>
<gene>
    <name evidence="5" type="ORF">B0I27_10644</name>
</gene>
<dbReference type="GO" id="GO:0009396">
    <property type="term" value="P:folic acid-containing compound biosynthetic process"/>
    <property type="evidence" value="ECO:0007669"/>
    <property type="project" value="InterPro"/>
</dbReference>
<evidence type="ECO:0000256" key="2">
    <source>
        <dbReference type="ARBA" id="ARBA00022679"/>
    </source>
</evidence>
<organism evidence="5 6">
    <name type="scientific">Arcticibacter pallidicorallinus</name>
    <dbReference type="NCBI Taxonomy" id="1259464"/>
    <lineage>
        <taxon>Bacteria</taxon>
        <taxon>Pseudomonadati</taxon>
        <taxon>Bacteroidota</taxon>
        <taxon>Sphingobacteriia</taxon>
        <taxon>Sphingobacteriales</taxon>
        <taxon>Sphingobacteriaceae</taxon>
        <taxon>Arcticibacter</taxon>
    </lineage>
</organism>
<evidence type="ECO:0000313" key="5">
    <source>
        <dbReference type="EMBL" id="PRY52285.1"/>
    </source>
</evidence>
<dbReference type="EC" id="2.6.1.85" evidence="1"/>
<dbReference type="NCBIfam" id="TIGR00553">
    <property type="entry name" value="pabB"/>
    <property type="match status" value="1"/>
</dbReference>
<dbReference type="InterPro" id="IPR006805">
    <property type="entry name" value="Anth_synth_I_N"/>
</dbReference>
<dbReference type="InterPro" id="IPR005801">
    <property type="entry name" value="ADC_synthase"/>
</dbReference>
<comment type="caution">
    <text evidence="5">The sequence shown here is derived from an EMBL/GenBank/DDBJ whole genome shotgun (WGS) entry which is preliminary data.</text>
</comment>
<evidence type="ECO:0000259" key="4">
    <source>
        <dbReference type="Pfam" id="PF04715"/>
    </source>
</evidence>